<dbReference type="OrthoDB" id="10237337at2759"/>
<keyword evidence="1" id="KW-0378">Hydrolase</keyword>
<proteinExistence type="predicted"/>
<dbReference type="Gene3D" id="2.80.10.50">
    <property type="match status" value="1"/>
</dbReference>
<evidence type="ECO:0000313" key="1">
    <source>
        <dbReference type="EMBL" id="RNA22896.1"/>
    </source>
</evidence>
<dbReference type="SUPFAM" id="SSF50405">
    <property type="entry name" value="Actin-crosslinking proteins"/>
    <property type="match status" value="1"/>
</dbReference>
<name>A0A3M7RH39_BRAPC</name>
<dbReference type="CDD" id="cd00257">
    <property type="entry name" value="beta-trefoil_FSCN-like"/>
    <property type="match status" value="1"/>
</dbReference>
<dbReference type="GO" id="GO:0016787">
    <property type="term" value="F:hydrolase activity"/>
    <property type="evidence" value="ECO:0007669"/>
    <property type="project" value="UniProtKB-KW"/>
</dbReference>
<dbReference type="InterPro" id="IPR008999">
    <property type="entry name" value="Actin-crosslinking"/>
</dbReference>
<dbReference type="EMBL" id="REGN01003385">
    <property type="protein sequence ID" value="RNA22896.1"/>
    <property type="molecule type" value="Genomic_DNA"/>
</dbReference>
<evidence type="ECO:0000313" key="2">
    <source>
        <dbReference type="Proteomes" id="UP000276133"/>
    </source>
</evidence>
<organism evidence="1 2">
    <name type="scientific">Brachionus plicatilis</name>
    <name type="common">Marine rotifer</name>
    <name type="synonym">Brachionus muelleri</name>
    <dbReference type="NCBI Taxonomy" id="10195"/>
    <lineage>
        <taxon>Eukaryota</taxon>
        <taxon>Metazoa</taxon>
        <taxon>Spiralia</taxon>
        <taxon>Gnathifera</taxon>
        <taxon>Rotifera</taxon>
        <taxon>Eurotatoria</taxon>
        <taxon>Monogononta</taxon>
        <taxon>Pseudotrocha</taxon>
        <taxon>Ploima</taxon>
        <taxon>Brachionidae</taxon>
        <taxon>Brachionus</taxon>
    </lineage>
</organism>
<comment type="caution">
    <text evidence="1">The sequence shown here is derived from an EMBL/GenBank/DDBJ whole genome shotgun (WGS) entry which is preliminary data.</text>
</comment>
<protein>
    <submittedName>
        <fullName evidence="1">Cellulase (Glycosyl hydrolase family 5)</fullName>
    </submittedName>
</protein>
<accession>A0A3M7RH39</accession>
<reference evidence="1 2" key="1">
    <citation type="journal article" date="2018" name="Sci. Rep.">
        <title>Genomic signatures of local adaptation to the degree of environmental predictability in rotifers.</title>
        <authorList>
            <person name="Franch-Gras L."/>
            <person name="Hahn C."/>
            <person name="Garcia-Roger E.M."/>
            <person name="Carmona M.J."/>
            <person name="Serra M."/>
            <person name="Gomez A."/>
        </authorList>
    </citation>
    <scope>NUCLEOTIDE SEQUENCE [LARGE SCALE GENOMIC DNA]</scope>
    <source>
        <strain evidence="1">HYR1</strain>
    </source>
</reference>
<gene>
    <name evidence="1" type="ORF">BpHYR1_015622</name>
</gene>
<sequence>MDLLEVKLDCDQTTLYQNLKDKSGKIDCPACKDHTIEVEQCLSMLFNKELILRKKIELALENNLKDELMIKLDDQFDKVVNQIDLQCENMIKRIKDYTQGLIDQLQNEKCELSKTIENSQEIIKESFVKEIAKEETLSNKIKIEKQYEKKLDEQKQTIDSILDKMMECDYYLKVSEVKIEELVGSLELNKNLEITKIKSENVECPNHVNDALDRHGSILISLNAKINGKFVTSEYFGMASLRSNRSSVSYWELFCLLKNDDNTVTLQSKFNKKFVKPCGEVLIAKSEVLGDREKFYLINNQDGSYSFRSMLTKNYVMSNVGQSDIEYENLTQCKNFALKV</sequence>
<keyword evidence="2" id="KW-1185">Reference proteome</keyword>
<dbReference type="AlphaFoldDB" id="A0A3M7RH39"/>
<dbReference type="Proteomes" id="UP000276133">
    <property type="component" value="Unassembled WGS sequence"/>
</dbReference>